<dbReference type="InterPro" id="IPR038971">
    <property type="entry name" value="SMR11/SMR16"/>
</dbReference>
<dbReference type="OrthoDB" id="777328at2759"/>
<evidence type="ECO:0000313" key="1">
    <source>
        <dbReference type="EMBL" id="PKA51162.1"/>
    </source>
</evidence>
<accession>A0A2I0A6J4</accession>
<dbReference type="STRING" id="1088818.A0A2I0A6J4"/>
<organism evidence="1 2">
    <name type="scientific">Apostasia shenzhenica</name>
    <dbReference type="NCBI Taxonomy" id="1088818"/>
    <lineage>
        <taxon>Eukaryota</taxon>
        <taxon>Viridiplantae</taxon>
        <taxon>Streptophyta</taxon>
        <taxon>Embryophyta</taxon>
        <taxon>Tracheophyta</taxon>
        <taxon>Spermatophyta</taxon>
        <taxon>Magnoliopsida</taxon>
        <taxon>Liliopsida</taxon>
        <taxon>Asparagales</taxon>
        <taxon>Orchidaceae</taxon>
        <taxon>Apostasioideae</taxon>
        <taxon>Apostasia</taxon>
    </lineage>
</organism>
<reference evidence="1 2" key="1">
    <citation type="journal article" date="2017" name="Nature">
        <title>The Apostasia genome and the evolution of orchids.</title>
        <authorList>
            <person name="Zhang G.Q."/>
            <person name="Liu K.W."/>
            <person name="Li Z."/>
            <person name="Lohaus R."/>
            <person name="Hsiao Y.Y."/>
            <person name="Niu S.C."/>
            <person name="Wang J.Y."/>
            <person name="Lin Y.C."/>
            <person name="Xu Q."/>
            <person name="Chen L.J."/>
            <person name="Yoshida K."/>
            <person name="Fujiwara S."/>
            <person name="Wang Z.W."/>
            <person name="Zhang Y.Q."/>
            <person name="Mitsuda N."/>
            <person name="Wang M."/>
            <person name="Liu G.H."/>
            <person name="Pecoraro L."/>
            <person name="Huang H.X."/>
            <person name="Xiao X.J."/>
            <person name="Lin M."/>
            <person name="Wu X.Y."/>
            <person name="Wu W.L."/>
            <person name="Chen Y.Y."/>
            <person name="Chang S.B."/>
            <person name="Sakamoto S."/>
            <person name="Ohme-Takagi M."/>
            <person name="Yagi M."/>
            <person name="Zeng S.J."/>
            <person name="Shen C.Y."/>
            <person name="Yeh C.M."/>
            <person name="Luo Y.B."/>
            <person name="Tsai W.C."/>
            <person name="Van de Peer Y."/>
            <person name="Liu Z.J."/>
        </authorList>
    </citation>
    <scope>NUCLEOTIDE SEQUENCE [LARGE SCALE GENOMIC DNA]</scope>
    <source>
        <strain evidence="2">cv. Shenzhen</strain>
        <tissue evidence="1">Stem</tissue>
    </source>
</reference>
<proteinExistence type="predicted"/>
<gene>
    <name evidence="1" type="ORF">AXF42_Ash010602</name>
</gene>
<keyword evidence="2" id="KW-1185">Reference proteome</keyword>
<evidence type="ECO:0000313" key="2">
    <source>
        <dbReference type="Proteomes" id="UP000236161"/>
    </source>
</evidence>
<dbReference type="Proteomes" id="UP000236161">
    <property type="component" value="Unassembled WGS sequence"/>
</dbReference>
<protein>
    <submittedName>
        <fullName evidence="1">Uncharacterized protein</fullName>
    </submittedName>
</protein>
<sequence>MDFESLNDKVEGLSSQISCLENGMACNVDSQSLKLVGRFSCSASYFESGEVIESSPSDQTEDEDMVFLSHTPSEIIFFDPFAPGPNYLRNAPKKKMMKCSDACFQRQLNFDSGSDSEEVFDADKLDDLGEERSFLSSVFLSLLELIISAHLEEISADNQVADSDQIEDYKTPISSPLLTGIAETCPPAPQKPALTSKILDHSICRKLDFESCLTES</sequence>
<dbReference type="EMBL" id="KZ452014">
    <property type="protein sequence ID" value="PKA51162.1"/>
    <property type="molecule type" value="Genomic_DNA"/>
</dbReference>
<dbReference type="PANTHER" id="PTHR36310:SF1">
    <property type="entry name" value="CYCLIN-DEPENDENT PROTEIN KINASE INHIBITOR SMR11"/>
    <property type="match status" value="1"/>
</dbReference>
<name>A0A2I0A6J4_9ASPA</name>
<dbReference type="AlphaFoldDB" id="A0A2I0A6J4"/>
<dbReference type="PANTHER" id="PTHR36310">
    <property type="entry name" value="CYCLIN-DEPENDENT PROTEIN KINASE INHIBITOR SMR11"/>
    <property type="match status" value="1"/>
</dbReference>